<dbReference type="RefSeq" id="WP_324670349.1">
    <property type="nucleotide sequence ID" value="NZ_CP141614.1"/>
</dbReference>
<proteinExistence type="predicted"/>
<dbReference type="PANTHER" id="PTHR43852">
    <property type="entry name" value="NUCLEOTIDYLTRANSFERASE"/>
    <property type="match status" value="1"/>
</dbReference>
<dbReference type="InterPro" id="IPR052930">
    <property type="entry name" value="TA_antitoxin_MntA"/>
</dbReference>
<sequence length="132" mass="15093">MEGRADVDAAYLFGSQARGTARRRSDVDVAVLFSAGLDPVERLERRLDLIVALEDRLARPVDVVDMESIPCVLAHQVLKHGVLLFDRNPRRRIAVEVRHRRAYLDGQRWRAAYFRALVTRLQADRREGDALC</sequence>
<dbReference type="Gene3D" id="3.30.460.10">
    <property type="entry name" value="Beta Polymerase, domain 2"/>
    <property type="match status" value="1"/>
</dbReference>
<gene>
    <name evidence="2" type="ORF">VLY81_05745</name>
</gene>
<accession>A0ABZ1BT59</accession>
<name>A0ABZ1BT59_9FIRM</name>
<organism evidence="2 3">
    <name type="scientific">Geochorda subterranea</name>
    <dbReference type="NCBI Taxonomy" id="3109564"/>
    <lineage>
        <taxon>Bacteria</taxon>
        <taxon>Bacillati</taxon>
        <taxon>Bacillota</taxon>
        <taxon>Limnochordia</taxon>
        <taxon>Limnochordales</taxon>
        <taxon>Geochordaceae</taxon>
        <taxon>Geochorda</taxon>
    </lineage>
</organism>
<evidence type="ECO:0000259" key="1">
    <source>
        <dbReference type="Pfam" id="PF18765"/>
    </source>
</evidence>
<dbReference type="Proteomes" id="UP001333102">
    <property type="component" value="Chromosome"/>
</dbReference>
<protein>
    <submittedName>
        <fullName evidence="2">Nucleotidyltransferase domain-containing protein</fullName>
    </submittedName>
</protein>
<dbReference type="InterPro" id="IPR041633">
    <property type="entry name" value="Polbeta"/>
</dbReference>
<dbReference type="CDD" id="cd05403">
    <property type="entry name" value="NT_KNTase_like"/>
    <property type="match status" value="1"/>
</dbReference>
<keyword evidence="3" id="KW-1185">Reference proteome</keyword>
<dbReference type="InterPro" id="IPR043519">
    <property type="entry name" value="NT_sf"/>
</dbReference>
<evidence type="ECO:0000313" key="3">
    <source>
        <dbReference type="Proteomes" id="UP001333102"/>
    </source>
</evidence>
<evidence type="ECO:0000313" key="2">
    <source>
        <dbReference type="EMBL" id="WRP15929.1"/>
    </source>
</evidence>
<dbReference type="Pfam" id="PF18765">
    <property type="entry name" value="Polbeta"/>
    <property type="match status" value="1"/>
</dbReference>
<dbReference type="PANTHER" id="PTHR43852:SF3">
    <property type="entry name" value="NUCLEOTIDYLTRANSFERASE"/>
    <property type="match status" value="1"/>
</dbReference>
<reference evidence="3" key="1">
    <citation type="submission" date="2023-12" db="EMBL/GenBank/DDBJ databases">
        <title>Novel isolates from deep terrestrial aquifers shed light on the physiology and ecology of the class Limnochordia.</title>
        <authorList>
            <person name="Karnachuk O.V."/>
            <person name="Lukina A.P."/>
            <person name="Avakyan M.R."/>
            <person name="Kadnikov V."/>
            <person name="Begmatov S."/>
            <person name="Beletsky A.V."/>
            <person name="Mardanov A.V."/>
            <person name="Ravin N.V."/>
        </authorList>
    </citation>
    <scope>NUCLEOTIDE SEQUENCE [LARGE SCALE GENOMIC DNA]</scope>
    <source>
        <strain evidence="3">LN</strain>
    </source>
</reference>
<dbReference type="NCBIfam" id="NF047752">
    <property type="entry name" value="MntA_antitoxin"/>
    <property type="match status" value="1"/>
</dbReference>
<feature type="domain" description="Polymerase beta nucleotidyltransferase" evidence="1">
    <location>
        <begin position="4"/>
        <end position="89"/>
    </location>
</feature>
<dbReference type="EMBL" id="CP141614">
    <property type="protein sequence ID" value="WRP15929.1"/>
    <property type="molecule type" value="Genomic_DNA"/>
</dbReference>
<dbReference type="SUPFAM" id="SSF81301">
    <property type="entry name" value="Nucleotidyltransferase"/>
    <property type="match status" value="1"/>
</dbReference>